<dbReference type="STRING" id="619805.SAMN05660477_03050"/>
<dbReference type="InterPro" id="IPR036691">
    <property type="entry name" value="Endo/exonu/phosph_ase_sf"/>
</dbReference>
<evidence type="ECO:0000313" key="2">
    <source>
        <dbReference type="EMBL" id="SKC10559.1"/>
    </source>
</evidence>
<gene>
    <name evidence="2" type="ORF">SAMN05660477_03050</name>
</gene>
<name>A0A1T5GQA0_9FLAO</name>
<dbReference type="GO" id="GO:0004527">
    <property type="term" value="F:exonuclease activity"/>
    <property type="evidence" value="ECO:0007669"/>
    <property type="project" value="UniProtKB-KW"/>
</dbReference>
<dbReference type="AlphaFoldDB" id="A0A1T5GQA0"/>
<protein>
    <submittedName>
        <fullName evidence="2">Exonuclease III</fullName>
    </submittedName>
</protein>
<dbReference type="Pfam" id="PF19580">
    <property type="entry name" value="Exo_endo_phos_3"/>
    <property type="match status" value="1"/>
</dbReference>
<keyword evidence="2" id="KW-0378">Hydrolase</keyword>
<keyword evidence="2" id="KW-0269">Exonuclease</keyword>
<evidence type="ECO:0000313" key="3">
    <source>
        <dbReference type="Proteomes" id="UP000191112"/>
    </source>
</evidence>
<dbReference type="PANTHER" id="PTHR42834:SF1">
    <property type="entry name" value="ENDONUCLEASE_EXONUCLEASE_PHOSPHATASE FAMILY PROTEIN (AFU_ORTHOLOGUE AFUA_3G09210)"/>
    <property type="match status" value="1"/>
</dbReference>
<keyword evidence="2" id="KW-0540">Nuclease</keyword>
<evidence type="ECO:0000259" key="1">
    <source>
        <dbReference type="Pfam" id="PF19580"/>
    </source>
</evidence>
<proteinExistence type="predicted"/>
<organism evidence="2 3">
    <name type="scientific">Soonwooa buanensis</name>
    <dbReference type="NCBI Taxonomy" id="619805"/>
    <lineage>
        <taxon>Bacteria</taxon>
        <taxon>Pseudomonadati</taxon>
        <taxon>Bacteroidota</taxon>
        <taxon>Flavobacteriia</taxon>
        <taxon>Flavobacteriales</taxon>
        <taxon>Weeksellaceae</taxon>
        <taxon>Chryseobacterium group</taxon>
        <taxon>Soonwooa</taxon>
    </lineage>
</organism>
<dbReference type="Proteomes" id="UP000191112">
    <property type="component" value="Unassembled WGS sequence"/>
</dbReference>
<feature type="domain" description="Endonuclease/exonuclease/phosphatase" evidence="1">
    <location>
        <begin position="9"/>
        <end position="301"/>
    </location>
</feature>
<dbReference type="EMBL" id="FUYZ01000015">
    <property type="protein sequence ID" value="SKC10559.1"/>
    <property type="molecule type" value="Genomic_DNA"/>
</dbReference>
<keyword evidence="3" id="KW-1185">Reference proteome</keyword>
<accession>A0A1T5GQA0</accession>
<dbReference type="InterPro" id="IPR005135">
    <property type="entry name" value="Endo/exonuclease/phosphatase"/>
</dbReference>
<dbReference type="RefSeq" id="WP_079668263.1">
    <property type="nucleotide sequence ID" value="NZ_FUYZ01000015.1"/>
</dbReference>
<reference evidence="2 3" key="1">
    <citation type="submission" date="2017-02" db="EMBL/GenBank/DDBJ databases">
        <authorList>
            <person name="Peterson S.W."/>
        </authorList>
    </citation>
    <scope>NUCLEOTIDE SEQUENCE [LARGE SCALE GENOMIC DNA]</scope>
    <source>
        <strain evidence="2 3">DSM 22323</strain>
    </source>
</reference>
<dbReference type="Gene3D" id="3.60.10.10">
    <property type="entry name" value="Endonuclease/exonuclease/phosphatase"/>
    <property type="match status" value="1"/>
</dbReference>
<dbReference type="OrthoDB" id="9802724at2"/>
<dbReference type="SUPFAM" id="SSF56219">
    <property type="entry name" value="DNase I-like"/>
    <property type="match status" value="1"/>
</dbReference>
<dbReference type="PANTHER" id="PTHR42834">
    <property type="entry name" value="ENDONUCLEASE/EXONUCLEASE/PHOSPHATASE FAMILY PROTEIN (AFU_ORTHOLOGUE AFUA_3G09210)"/>
    <property type="match status" value="1"/>
</dbReference>
<sequence length="301" mass="35191">MSTLSELFMFYNVENFFPAENIKYEKSISGLYNWDDYKYGLKLRKIKNVFNWINEDFGQIPSIIGLAEIGGVSVLEDLQQEDSPLRNHQFLYKKSNDSRGLSVALFYDEEKLNLKNFYSLSFSISENLVADTRDILQAEFEFNNENLHVFILHLPSQRLQDEKKNLRNKIIEAFKNILSKIIEKQESIIIMGDFNENPNGEKIKELLLDNFGNRIFINPFENLFSNNQFSSYYGSKGLLFDQILYSKNLLEKLNFTSSEASIFQNEKIRVKNSKHPLRTYSGSRYLSGFSDHFPVLLKLEK</sequence>